<name>A0A7Y3SU52_9CLOT</name>
<protein>
    <submittedName>
        <fullName evidence="2">Uncharacterized protein</fullName>
    </submittedName>
</protein>
<evidence type="ECO:0000256" key="1">
    <source>
        <dbReference type="SAM" id="SignalP"/>
    </source>
</evidence>
<feature type="chain" id="PRO_5031415303" evidence="1">
    <location>
        <begin position="26"/>
        <end position="408"/>
    </location>
</feature>
<evidence type="ECO:0000313" key="3">
    <source>
        <dbReference type="Proteomes" id="UP000531659"/>
    </source>
</evidence>
<dbReference type="RefSeq" id="WP_171296190.1">
    <property type="nucleotide sequence ID" value="NZ_CP087098.1"/>
</dbReference>
<evidence type="ECO:0000313" key="2">
    <source>
        <dbReference type="EMBL" id="NNU75414.1"/>
    </source>
</evidence>
<keyword evidence="1" id="KW-0732">Signal</keyword>
<feature type="signal peptide" evidence="1">
    <location>
        <begin position="1"/>
        <end position="25"/>
    </location>
</feature>
<dbReference type="EMBL" id="JABEYB010000004">
    <property type="protein sequence ID" value="NNU75414.1"/>
    <property type="molecule type" value="Genomic_DNA"/>
</dbReference>
<comment type="caution">
    <text evidence="2">The sequence shown here is derived from an EMBL/GenBank/DDBJ whole genome shotgun (WGS) entry which is preliminary data.</text>
</comment>
<dbReference type="Proteomes" id="UP000531659">
    <property type="component" value="Unassembled WGS sequence"/>
</dbReference>
<gene>
    <name evidence="2" type="ORF">HLQ16_05665</name>
</gene>
<sequence length="408" mass="43103">MKKFKGIMMMGFVLLTVTLSKPVMAMELSSFTDVPDFAVVIGDSMYTLEYANDLKNVSLINDAVVKNKGDIFIKTDDSGWIKNSNSTQVNKDSVNISTIKYNNGQAIVASVPATSNVAKIQIDPIITKTGTNTATFTYKILDKNGLDITKTIPASDIYGSVSVGSTIVVDPTTGIGTITFKSSADISKSIIITLVNKTGVTGTSAPSKIAGFSINPITRKTGMYTATFEYEVFNSANEDITKTVPASQLTATSADKSSIVLNPSTATGTITYNSTIDINSSISITLKDLLTGITASSVMVAPVVETNASKVNKISVTSTVLGVIGDKGYALYVVYDQYGNDITNTLLGNNVTFQSNIGQVQIKNGLLTITVNSGINLRPLSSVIITGYDSISKVTTSATLTVATQVKS</sequence>
<proteinExistence type="predicted"/>
<organism evidence="2 3">
    <name type="scientific">Clostridium estertheticum</name>
    <dbReference type="NCBI Taxonomy" id="238834"/>
    <lineage>
        <taxon>Bacteria</taxon>
        <taxon>Bacillati</taxon>
        <taxon>Bacillota</taxon>
        <taxon>Clostridia</taxon>
        <taxon>Eubacteriales</taxon>
        <taxon>Clostridiaceae</taxon>
        <taxon>Clostridium</taxon>
    </lineage>
</organism>
<reference evidence="2 3" key="1">
    <citation type="submission" date="2020-05" db="EMBL/GenBank/DDBJ databases">
        <title>Complete genome of Clostridium estertheticum subspecies estertheticum, isolated from Vacuum packed lamb meat from New Zealand imported to Switzerland.</title>
        <authorList>
            <person name="Wambui J."/>
            <person name="Stevens M.J.A."/>
            <person name="Stephan R."/>
        </authorList>
    </citation>
    <scope>NUCLEOTIDE SEQUENCE [LARGE SCALE GENOMIC DNA]</scope>
    <source>
        <strain evidence="2 3">CEST001</strain>
    </source>
</reference>
<dbReference type="AlphaFoldDB" id="A0A7Y3SU52"/>
<accession>A0A7Y3SU52</accession>